<dbReference type="AlphaFoldDB" id="A0AAW1P604"/>
<dbReference type="Proteomes" id="UP001489004">
    <property type="component" value="Unassembled WGS sequence"/>
</dbReference>
<keyword evidence="2" id="KW-1185">Reference proteome</keyword>
<name>A0AAW1P604_9CHLO</name>
<accession>A0AAW1P604</accession>
<organism evidence="1 2">
    <name type="scientific">[Myrmecia] bisecta</name>
    <dbReference type="NCBI Taxonomy" id="41462"/>
    <lineage>
        <taxon>Eukaryota</taxon>
        <taxon>Viridiplantae</taxon>
        <taxon>Chlorophyta</taxon>
        <taxon>core chlorophytes</taxon>
        <taxon>Trebouxiophyceae</taxon>
        <taxon>Trebouxiales</taxon>
        <taxon>Trebouxiaceae</taxon>
        <taxon>Myrmecia</taxon>
    </lineage>
</organism>
<proteinExistence type="predicted"/>
<protein>
    <submittedName>
        <fullName evidence="1">Uncharacterized protein</fullName>
    </submittedName>
</protein>
<comment type="caution">
    <text evidence="1">The sequence shown here is derived from an EMBL/GenBank/DDBJ whole genome shotgun (WGS) entry which is preliminary data.</text>
</comment>
<sequence length="126" mass="13969">MGTGQCALKFKGMFTENSPPPDMVHIVNSTPRDGQTPVYNSMMDLISQAVEYAAPRGILHVVLSTYYHSFFATFDREGNMRISEGFRNDDTNPTLLQVFPYTPVRGATRCHVALMLIGTTLTGTAY</sequence>
<evidence type="ECO:0000313" key="1">
    <source>
        <dbReference type="EMBL" id="KAK9803870.1"/>
    </source>
</evidence>
<gene>
    <name evidence="1" type="ORF">WJX72_001041</name>
</gene>
<dbReference type="EMBL" id="JALJOR010000019">
    <property type="protein sequence ID" value="KAK9803870.1"/>
    <property type="molecule type" value="Genomic_DNA"/>
</dbReference>
<reference evidence="1 2" key="1">
    <citation type="journal article" date="2024" name="Nat. Commun.">
        <title>Phylogenomics reveals the evolutionary origins of lichenization in chlorophyte algae.</title>
        <authorList>
            <person name="Puginier C."/>
            <person name="Libourel C."/>
            <person name="Otte J."/>
            <person name="Skaloud P."/>
            <person name="Haon M."/>
            <person name="Grisel S."/>
            <person name="Petersen M."/>
            <person name="Berrin J.G."/>
            <person name="Delaux P.M."/>
            <person name="Dal Grande F."/>
            <person name="Keller J."/>
        </authorList>
    </citation>
    <scope>NUCLEOTIDE SEQUENCE [LARGE SCALE GENOMIC DNA]</scope>
    <source>
        <strain evidence="1 2">SAG 2043</strain>
    </source>
</reference>
<evidence type="ECO:0000313" key="2">
    <source>
        <dbReference type="Proteomes" id="UP001489004"/>
    </source>
</evidence>